<dbReference type="GO" id="GO:0016740">
    <property type="term" value="F:transferase activity"/>
    <property type="evidence" value="ECO:0007669"/>
    <property type="project" value="UniProtKB-KW"/>
</dbReference>
<dbReference type="InterPro" id="IPR003837">
    <property type="entry name" value="GatC"/>
</dbReference>
<dbReference type="HAMAP" id="MF_00122">
    <property type="entry name" value="GatC"/>
    <property type="match status" value="1"/>
</dbReference>
<dbReference type="GO" id="GO:0006450">
    <property type="term" value="P:regulation of translational fidelity"/>
    <property type="evidence" value="ECO:0007669"/>
    <property type="project" value="InterPro"/>
</dbReference>
<sequence length="95" mass="10528">MSLPIDAVEKIAHLARISLSEQDIPLYTHHLSNILAFVEQMNSVDTTGITPMAHPLDAVARLRPDVVSESNQRDHFQCNAPQVEAGLYLVPKVIE</sequence>
<dbReference type="PANTHER" id="PTHR15004">
    <property type="entry name" value="GLUTAMYL-TRNA(GLN) AMIDOTRANSFERASE SUBUNIT C, MITOCHONDRIAL"/>
    <property type="match status" value="1"/>
</dbReference>
<dbReference type="InterPro" id="IPR036113">
    <property type="entry name" value="Asp/Glu-ADT_sf_sub_c"/>
</dbReference>
<keyword evidence="1" id="KW-0547">Nucleotide-binding</keyword>
<dbReference type="GO" id="GO:0005524">
    <property type="term" value="F:ATP binding"/>
    <property type="evidence" value="ECO:0007669"/>
    <property type="project" value="UniProtKB-KW"/>
</dbReference>
<dbReference type="GO" id="GO:0070681">
    <property type="term" value="P:glutaminyl-tRNAGln biosynthesis via transamidation"/>
    <property type="evidence" value="ECO:0007669"/>
    <property type="project" value="TreeGrafter"/>
</dbReference>
<comment type="catalytic activity">
    <reaction evidence="1">
        <text>L-glutamyl-tRNA(Gln) + L-glutamine + ATP + H2O = L-glutaminyl-tRNA(Gln) + L-glutamate + ADP + phosphate + H(+)</text>
        <dbReference type="Rhea" id="RHEA:17521"/>
        <dbReference type="Rhea" id="RHEA-COMP:9681"/>
        <dbReference type="Rhea" id="RHEA-COMP:9684"/>
        <dbReference type="ChEBI" id="CHEBI:15377"/>
        <dbReference type="ChEBI" id="CHEBI:15378"/>
        <dbReference type="ChEBI" id="CHEBI:29985"/>
        <dbReference type="ChEBI" id="CHEBI:30616"/>
        <dbReference type="ChEBI" id="CHEBI:43474"/>
        <dbReference type="ChEBI" id="CHEBI:58359"/>
        <dbReference type="ChEBI" id="CHEBI:78520"/>
        <dbReference type="ChEBI" id="CHEBI:78521"/>
        <dbReference type="ChEBI" id="CHEBI:456216"/>
    </reaction>
</comment>
<comment type="caution">
    <text evidence="2">The sequence shown here is derived from an EMBL/GenBank/DDBJ whole genome shotgun (WGS) entry which is preliminary data.</text>
</comment>
<dbReference type="GO" id="GO:0006412">
    <property type="term" value="P:translation"/>
    <property type="evidence" value="ECO:0007669"/>
    <property type="project" value="UniProtKB-UniRule"/>
</dbReference>
<keyword evidence="3" id="KW-1185">Reference proteome</keyword>
<dbReference type="GO" id="GO:0050567">
    <property type="term" value="F:glutaminyl-tRNA synthase (glutamine-hydrolyzing) activity"/>
    <property type="evidence" value="ECO:0007669"/>
    <property type="project" value="UniProtKB-UniRule"/>
</dbReference>
<dbReference type="PANTHER" id="PTHR15004:SF0">
    <property type="entry name" value="GLUTAMYL-TRNA(GLN) AMIDOTRANSFERASE SUBUNIT C, MITOCHONDRIAL"/>
    <property type="match status" value="1"/>
</dbReference>
<dbReference type="EMBL" id="JSZA02000012">
    <property type="protein sequence ID" value="KHD07934.1"/>
    <property type="molecule type" value="Genomic_DNA"/>
</dbReference>
<evidence type="ECO:0000313" key="2">
    <source>
        <dbReference type="EMBL" id="KHD07934.1"/>
    </source>
</evidence>
<gene>
    <name evidence="1" type="primary">gatC</name>
    <name evidence="2" type="ORF">PN36_04535</name>
</gene>
<comment type="catalytic activity">
    <reaction evidence="1">
        <text>L-aspartyl-tRNA(Asn) + L-glutamine + ATP + H2O = L-asparaginyl-tRNA(Asn) + L-glutamate + ADP + phosphate + 2 H(+)</text>
        <dbReference type="Rhea" id="RHEA:14513"/>
        <dbReference type="Rhea" id="RHEA-COMP:9674"/>
        <dbReference type="Rhea" id="RHEA-COMP:9677"/>
        <dbReference type="ChEBI" id="CHEBI:15377"/>
        <dbReference type="ChEBI" id="CHEBI:15378"/>
        <dbReference type="ChEBI" id="CHEBI:29985"/>
        <dbReference type="ChEBI" id="CHEBI:30616"/>
        <dbReference type="ChEBI" id="CHEBI:43474"/>
        <dbReference type="ChEBI" id="CHEBI:58359"/>
        <dbReference type="ChEBI" id="CHEBI:78515"/>
        <dbReference type="ChEBI" id="CHEBI:78516"/>
        <dbReference type="ChEBI" id="CHEBI:456216"/>
    </reaction>
</comment>
<keyword evidence="1" id="KW-0436">Ligase</keyword>
<proteinExistence type="inferred from homology"/>
<dbReference type="GO" id="GO:0050566">
    <property type="term" value="F:asparaginyl-tRNA synthase (glutamine-hydrolyzing) activity"/>
    <property type="evidence" value="ECO:0007669"/>
    <property type="project" value="RHEA"/>
</dbReference>
<comment type="similarity">
    <text evidence="1">Belongs to the GatC family.</text>
</comment>
<protein>
    <recommendedName>
        <fullName evidence="1">Aspartyl/glutamyl-tRNA(Asn/Gln) amidotransferase subunit C</fullName>
        <shortName evidence="1">Asp/Glu-ADT subunit C</shortName>
        <ecNumber evidence="1">6.3.5.-</ecNumber>
    </recommendedName>
</protein>
<comment type="function">
    <text evidence="1">Allows the formation of correctly charged Asn-tRNA(Asn) or Gln-tRNA(Gln) through the transamidation of misacylated Asp-tRNA(Asn) or Glu-tRNA(Gln) in organisms which lack either or both of asparaginyl-tRNA or glutaminyl-tRNA synthetases. The reaction takes place in the presence of glutamine and ATP through an activated phospho-Asp-tRNA(Asn) or phospho-Glu-tRNA(Gln).</text>
</comment>
<dbReference type="NCBIfam" id="TIGR00135">
    <property type="entry name" value="gatC"/>
    <property type="match status" value="1"/>
</dbReference>
<accession>A0A0A6PCI3</accession>
<evidence type="ECO:0000256" key="1">
    <source>
        <dbReference type="HAMAP-Rule" id="MF_00122"/>
    </source>
</evidence>
<dbReference type="EC" id="6.3.5.-" evidence="1"/>
<dbReference type="Gene3D" id="1.10.20.60">
    <property type="entry name" value="Glu-tRNAGln amidotransferase C subunit, N-terminal domain"/>
    <property type="match status" value="1"/>
</dbReference>
<keyword evidence="1" id="KW-0648">Protein biosynthesis</keyword>
<dbReference type="Proteomes" id="UP000030428">
    <property type="component" value="Unassembled WGS sequence"/>
</dbReference>
<organism evidence="2 3">
    <name type="scientific">Candidatus Thiomargarita nelsonii</name>
    <dbReference type="NCBI Taxonomy" id="1003181"/>
    <lineage>
        <taxon>Bacteria</taxon>
        <taxon>Pseudomonadati</taxon>
        <taxon>Pseudomonadota</taxon>
        <taxon>Gammaproteobacteria</taxon>
        <taxon>Thiotrichales</taxon>
        <taxon>Thiotrichaceae</taxon>
        <taxon>Thiomargarita</taxon>
    </lineage>
</organism>
<evidence type="ECO:0000313" key="3">
    <source>
        <dbReference type="Proteomes" id="UP000030428"/>
    </source>
</evidence>
<dbReference type="AlphaFoldDB" id="A0A0A6PCI3"/>
<name>A0A0A6PCI3_9GAMM</name>
<dbReference type="SUPFAM" id="SSF141000">
    <property type="entry name" value="Glu-tRNAGln amidotransferase C subunit"/>
    <property type="match status" value="1"/>
</dbReference>
<comment type="subunit">
    <text evidence="1">Heterotrimer of A, B and C subunits.</text>
</comment>
<keyword evidence="1" id="KW-0067">ATP-binding</keyword>
<dbReference type="Pfam" id="PF02686">
    <property type="entry name" value="GatC"/>
    <property type="match status" value="1"/>
</dbReference>
<reference evidence="2 3" key="1">
    <citation type="journal article" date="2016" name="Front. Microbiol.">
        <title>Single-Cell (Meta-)Genomics of a Dimorphic Candidatus Thiomargarita nelsonii Reveals Genomic Plasticity.</title>
        <authorList>
            <person name="Flood B.E."/>
            <person name="Fliss P."/>
            <person name="Jones D.S."/>
            <person name="Dick G.J."/>
            <person name="Jain S."/>
            <person name="Kaster A.K."/>
            <person name="Winkel M."/>
            <person name="Mussmann M."/>
            <person name="Bailey J."/>
        </authorList>
    </citation>
    <scope>NUCLEOTIDE SEQUENCE [LARGE SCALE GENOMIC DNA]</scope>
    <source>
        <strain evidence="2">Hydrate Ridge</strain>
    </source>
</reference>